<feature type="transmembrane region" description="Helical" evidence="1">
    <location>
        <begin position="7"/>
        <end position="25"/>
    </location>
</feature>
<sequence>MKTVSRLLMFLAAISIGLLFLFPMWKILVQAPQYPEGLQMHIWINKISGNTDYTLQNFNILNHYIGMEKIEPDSFKELTYMPYIVVFFIISGVLIALLNLKRLVLPWVALLMVAGGAGLLDFYMWLHKFGTNLDPNAPIKIPGMTYIPPFLGGKDLLNFHAVSLPGAGSIGIALAVILGLGVYFLERNREPQRIKTLA</sequence>
<name>A0A1X9YQQ5_9BACT</name>
<dbReference type="Proteomes" id="UP000266292">
    <property type="component" value="Chromosome"/>
</dbReference>
<keyword evidence="1" id="KW-0472">Membrane</keyword>
<proteinExistence type="predicted"/>
<evidence type="ECO:0000313" key="3">
    <source>
        <dbReference type="Proteomes" id="UP000266292"/>
    </source>
</evidence>
<reference evidence="3" key="1">
    <citation type="submission" date="2017-05" db="EMBL/GenBank/DDBJ databases">
        <authorList>
            <person name="Ray J."/>
            <person name="Price M."/>
            <person name="Deutschbauer A."/>
        </authorList>
    </citation>
    <scope>NUCLEOTIDE SEQUENCE [LARGE SCALE GENOMIC DNA]</scope>
    <source>
        <strain evidence="3">DSM 19842</strain>
    </source>
</reference>
<evidence type="ECO:0008006" key="4">
    <source>
        <dbReference type="Google" id="ProtNLM"/>
    </source>
</evidence>
<organism evidence="2 3">
    <name type="scientific">Pontibacter actiniarum</name>
    <dbReference type="NCBI Taxonomy" id="323450"/>
    <lineage>
        <taxon>Bacteria</taxon>
        <taxon>Pseudomonadati</taxon>
        <taxon>Bacteroidota</taxon>
        <taxon>Cytophagia</taxon>
        <taxon>Cytophagales</taxon>
        <taxon>Hymenobacteraceae</taxon>
        <taxon>Pontibacter</taxon>
    </lineage>
</organism>
<dbReference type="OrthoDB" id="9809859at2"/>
<feature type="transmembrane region" description="Helical" evidence="1">
    <location>
        <begin position="80"/>
        <end position="100"/>
    </location>
</feature>
<keyword evidence="1" id="KW-1133">Transmembrane helix</keyword>
<evidence type="ECO:0000313" key="2">
    <source>
        <dbReference type="EMBL" id="ARS35181.1"/>
    </source>
</evidence>
<dbReference type="STRING" id="709015.GCA_000472485_01369"/>
<protein>
    <recommendedName>
        <fullName evidence="4">Copper chaperone NosL</fullName>
    </recommendedName>
</protein>
<feature type="transmembrane region" description="Helical" evidence="1">
    <location>
        <begin position="164"/>
        <end position="185"/>
    </location>
</feature>
<keyword evidence="3" id="KW-1185">Reference proteome</keyword>
<evidence type="ECO:0000256" key="1">
    <source>
        <dbReference type="SAM" id="Phobius"/>
    </source>
</evidence>
<gene>
    <name evidence="2" type="ORF">CA264_06850</name>
</gene>
<dbReference type="RefSeq" id="WP_025605763.1">
    <property type="nucleotide sequence ID" value="NZ_CP021235.1"/>
</dbReference>
<dbReference type="AlphaFoldDB" id="A0A1X9YQQ5"/>
<keyword evidence="1" id="KW-0812">Transmembrane</keyword>
<feature type="transmembrane region" description="Helical" evidence="1">
    <location>
        <begin position="107"/>
        <end position="126"/>
    </location>
</feature>
<accession>A0A1X9YQQ5</accession>
<dbReference type="KEGG" id="pact:CA264_06850"/>
<dbReference type="EMBL" id="CP021235">
    <property type="protein sequence ID" value="ARS35181.1"/>
    <property type="molecule type" value="Genomic_DNA"/>
</dbReference>